<keyword evidence="1 2" id="KW-0238">DNA-binding</keyword>
<dbReference type="InterPro" id="IPR001647">
    <property type="entry name" value="HTH_TetR"/>
</dbReference>
<sequence length="219" mass="23867">MSEARPDGASAKRAVGRPRAHEKRQAIIAAAWRLFLTQGVQATALEAVARAAGVSRATLYSHFPDKTALFEATMRDEMDRLAPTQALPAEGVSLHDGLVAFGRGLMRYLASPIPVTFYAVLAGELRRHPDLARRFYELGPGQTHRDLTALLVRAAGRGEIDLPEPEQAAEQLVGLWQGLTNYRLALDLDVDALVAGIDERVERAVALFLAAHRGERVQA</sequence>
<evidence type="ECO:0000256" key="1">
    <source>
        <dbReference type="ARBA" id="ARBA00023125"/>
    </source>
</evidence>
<comment type="caution">
    <text evidence="4">The sequence shown here is derived from an EMBL/GenBank/DDBJ whole genome shotgun (WGS) entry which is preliminary data.</text>
</comment>
<evidence type="ECO:0000313" key="5">
    <source>
        <dbReference type="Proteomes" id="UP001055125"/>
    </source>
</evidence>
<feature type="domain" description="HTH tetR-type" evidence="3">
    <location>
        <begin position="21"/>
        <end position="81"/>
    </location>
</feature>
<dbReference type="RefSeq" id="WP_238243476.1">
    <property type="nucleotide sequence ID" value="NZ_BPQP01000020.1"/>
</dbReference>
<evidence type="ECO:0000313" key="4">
    <source>
        <dbReference type="EMBL" id="GJD94301.1"/>
    </source>
</evidence>
<dbReference type="InterPro" id="IPR039536">
    <property type="entry name" value="TetR_C_Proteobacteria"/>
</dbReference>
<protein>
    <submittedName>
        <fullName evidence="4">HTH-type transcriptional regulator BetI</fullName>
    </submittedName>
</protein>
<evidence type="ECO:0000259" key="3">
    <source>
        <dbReference type="PROSITE" id="PS50977"/>
    </source>
</evidence>
<dbReference type="PANTHER" id="PTHR30055">
    <property type="entry name" value="HTH-TYPE TRANSCRIPTIONAL REGULATOR RUTR"/>
    <property type="match status" value="1"/>
</dbReference>
<dbReference type="SUPFAM" id="SSF48498">
    <property type="entry name" value="Tetracyclin repressor-like, C-terminal domain"/>
    <property type="match status" value="1"/>
</dbReference>
<dbReference type="PRINTS" id="PR00455">
    <property type="entry name" value="HTHTETR"/>
</dbReference>
<dbReference type="SUPFAM" id="SSF46689">
    <property type="entry name" value="Homeodomain-like"/>
    <property type="match status" value="1"/>
</dbReference>
<dbReference type="PROSITE" id="PS50977">
    <property type="entry name" value="HTH_TETR_2"/>
    <property type="match status" value="1"/>
</dbReference>
<reference evidence="4" key="1">
    <citation type="journal article" date="2021" name="Front. Microbiol.">
        <title>Comprehensive Comparative Genomics and Phenotyping of Methylobacterium Species.</title>
        <authorList>
            <person name="Alessa O."/>
            <person name="Ogura Y."/>
            <person name="Fujitani Y."/>
            <person name="Takami H."/>
            <person name="Hayashi T."/>
            <person name="Sahin N."/>
            <person name="Tani A."/>
        </authorList>
    </citation>
    <scope>NUCLEOTIDE SEQUENCE</scope>
    <source>
        <strain evidence="4">DSM 19015</strain>
    </source>
</reference>
<accession>A0ABQ4RUR0</accession>
<keyword evidence="5" id="KW-1185">Reference proteome</keyword>
<dbReference type="InterPro" id="IPR009057">
    <property type="entry name" value="Homeodomain-like_sf"/>
</dbReference>
<reference evidence="4" key="2">
    <citation type="submission" date="2021-08" db="EMBL/GenBank/DDBJ databases">
        <authorList>
            <person name="Tani A."/>
            <person name="Ola A."/>
            <person name="Ogura Y."/>
            <person name="Katsura K."/>
            <person name="Hayashi T."/>
        </authorList>
    </citation>
    <scope>NUCLEOTIDE SEQUENCE</scope>
    <source>
        <strain evidence="4">DSM 19015</strain>
    </source>
</reference>
<dbReference type="Proteomes" id="UP001055125">
    <property type="component" value="Unassembled WGS sequence"/>
</dbReference>
<dbReference type="Gene3D" id="1.10.357.10">
    <property type="entry name" value="Tetracycline Repressor, domain 2"/>
    <property type="match status" value="1"/>
</dbReference>
<dbReference type="EMBL" id="BPQP01000020">
    <property type="protein sequence ID" value="GJD94301.1"/>
    <property type="molecule type" value="Genomic_DNA"/>
</dbReference>
<dbReference type="InterPro" id="IPR036271">
    <property type="entry name" value="Tet_transcr_reg_TetR-rel_C_sf"/>
</dbReference>
<gene>
    <name evidence="4" type="primary">betI</name>
    <name evidence="4" type="ORF">OCOJLMKI_1503</name>
</gene>
<evidence type="ECO:0000256" key="2">
    <source>
        <dbReference type="PROSITE-ProRule" id="PRU00335"/>
    </source>
</evidence>
<dbReference type="PANTHER" id="PTHR30055:SF146">
    <property type="entry name" value="HTH-TYPE TRANSCRIPTIONAL DUAL REGULATOR CECR"/>
    <property type="match status" value="1"/>
</dbReference>
<dbReference type="Gene3D" id="1.10.10.60">
    <property type="entry name" value="Homeodomain-like"/>
    <property type="match status" value="1"/>
</dbReference>
<proteinExistence type="predicted"/>
<dbReference type="Pfam" id="PF14246">
    <property type="entry name" value="TetR_C_7"/>
    <property type="match status" value="1"/>
</dbReference>
<organism evidence="4 5">
    <name type="scientific">Methylobacterium iners</name>
    <dbReference type="NCBI Taxonomy" id="418707"/>
    <lineage>
        <taxon>Bacteria</taxon>
        <taxon>Pseudomonadati</taxon>
        <taxon>Pseudomonadota</taxon>
        <taxon>Alphaproteobacteria</taxon>
        <taxon>Hyphomicrobiales</taxon>
        <taxon>Methylobacteriaceae</taxon>
        <taxon>Methylobacterium</taxon>
    </lineage>
</organism>
<dbReference type="Pfam" id="PF00440">
    <property type="entry name" value="TetR_N"/>
    <property type="match status" value="1"/>
</dbReference>
<feature type="DNA-binding region" description="H-T-H motif" evidence="2">
    <location>
        <begin position="44"/>
        <end position="63"/>
    </location>
</feature>
<dbReference type="InterPro" id="IPR050109">
    <property type="entry name" value="HTH-type_TetR-like_transc_reg"/>
</dbReference>
<name>A0ABQ4RUR0_9HYPH</name>